<evidence type="ECO:0000256" key="1">
    <source>
        <dbReference type="SAM" id="MobiDB-lite"/>
    </source>
</evidence>
<reference evidence="3" key="1">
    <citation type="journal article" date="2020" name="Stud. Mycol.">
        <title>101 Dothideomycetes genomes: a test case for predicting lifestyles and emergence of pathogens.</title>
        <authorList>
            <person name="Haridas S."/>
            <person name="Albert R."/>
            <person name="Binder M."/>
            <person name="Bloem J."/>
            <person name="Labutti K."/>
            <person name="Salamov A."/>
            <person name="Andreopoulos B."/>
            <person name="Baker S."/>
            <person name="Barry K."/>
            <person name="Bills G."/>
            <person name="Bluhm B."/>
            <person name="Cannon C."/>
            <person name="Castanera R."/>
            <person name="Culley D."/>
            <person name="Daum C."/>
            <person name="Ezra D."/>
            <person name="Gonzalez J."/>
            <person name="Henrissat B."/>
            <person name="Kuo A."/>
            <person name="Liang C."/>
            <person name="Lipzen A."/>
            <person name="Lutzoni F."/>
            <person name="Magnuson J."/>
            <person name="Mondo S."/>
            <person name="Nolan M."/>
            <person name="Ohm R."/>
            <person name="Pangilinan J."/>
            <person name="Park H.-J."/>
            <person name="Ramirez L."/>
            <person name="Alfaro M."/>
            <person name="Sun H."/>
            <person name="Tritt A."/>
            <person name="Yoshinaga Y."/>
            <person name="Zwiers L.-H."/>
            <person name="Turgeon B."/>
            <person name="Goodwin S."/>
            <person name="Spatafora J."/>
            <person name="Crous P."/>
            <person name="Grigoriev I."/>
        </authorList>
    </citation>
    <scope>NUCLEOTIDE SEQUENCE</scope>
    <source>
        <strain evidence="3">CBS 207.26</strain>
    </source>
</reference>
<dbReference type="AlphaFoldDB" id="A0A6A6D945"/>
<feature type="signal peptide" evidence="2">
    <location>
        <begin position="1"/>
        <end position="18"/>
    </location>
</feature>
<feature type="chain" id="PRO_5025476625" description="Celp0028 effector like protein" evidence="2">
    <location>
        <begin position="19"/>
        <end position="244"/>
    </location>
</feature>
<proteinExistence type="predicted"/>
<evidence type="ECO:0000313" key="4">
    <source>
        <dbReference type="Proteomes" id="UP000800200"/>
    </source>
</evidence>
<keyword evidence="2" id="KW-0732">Signal</keyword>
<evidence type="ECO:0000256" key="2">
    <source>
        <dbReference type="SAM" id="SignalP"/>
    </source>
</evidence>
<evidence type="ECO:0008006" key="5">
    <source>
        <dbReference type="Google" id="ProtNLM"/>
    </source>
</evidence>
<name>A0A6A6D945_9PEZI</name>
<dbReference type="EMBL" id="ML994781">
    <property type="protein sequence ID" value="KAF2174729.1"/>
    <property type="molecule type" value="Genomic_DNA"/>
</dbReference>
<dbReference type="OrthoDB" id="4831122at2759"/>
<gene>
    <name evidence="3" type="ORF">K469DRAFT_743579</name>
</gene>
<keyword evidence="4" id="KW-1185">Reference proteome</keyword>
<evidence type="ECO:0000313" key="3">
    <source>
        <dbReference type="EMBL" id="KAF2174729.1"/>
    </source>
</evidence>
<feature type="region of interest" description="Disordered" evidence="1">
    <location>
        <begin position="61"/>
        <end position="85"/>
    </location>
</feature>
<dbReference type="Proteomes" id="UP000800200">
    <property type="component" value="Unassembled WGS sequence"/>
</dbReference>
<protein>
    <recommendedName>
        <fullName evidence="5">Celp0028 effector like protein</fullName>
    </recommendedName>
</protein>
<accession>A0A6A6D945</accession>
<organism evidence="3 4">
    <name type="scientific">Zopfia rhizophila CBS 207.26</name>
    <dbReference type="NCBI Taxonomy" id="1314779"/>
    <lineage>
        <taxon>Eukaryota</taxon>
        <taxon>Fungi</taxon>
        <taxon>Dikarya</taxon>
        <taxon>Ascomycota</taxon>
        <taxon>Pezizomycotina</taxon>
        <taxon>Dothideomycetes</taxon>
        <taxon>Dothideomycetes incertae sedis</taxon>
        <taxon>Zopfiaceae</taxon>
        <taxon>Zopfia</taxon>
    </lineage>
</organism>
<sequence>MLAATVVSLLLSSDLTSAAAIPSTGSRRNEITTALGPNQALYTHNGQIEIRNKTDIPLYSTTATTPAPLDGSNPVPTSPPLNKRDTSTVIMQNPDQDFLGWDVPMSRVVYASTADVTITAVEGYSIGNSITVSTSSELTLVKDFLSMSMGIDYSQSWQSSYSTETTFTVPKGKYGVVVSNPWTHRKSGTVFKGRIGSEGELTTYHADSFSSKSYGELSWVDGVITVCVGDTYPLPRCLGEGTMT</sequence>